<sequence length="363" mass="42097">MPTSGLHRTHLFLLPGSSQINRACSRQPSLRTCRLRYTGTGAFGSGIGSETVTTVTSQLDEDDDDERALDMNNGEYDIDLFHENDINNNINNESQFSTKSGFHGDEYIVNDVEKWTYQNFSHSQLGCLLVRPRSLSATCLNIISSSINNSSFDAPYNDNGDDEEVKAQNKRWKFDNANDDEHELGCNSMKISKIENSIQEINEHSSPRLKRLKKRTEHVRNLLPANLHRFILPGCISSLSRSSSIGTSSHYTTISDMLFLSLSRRTSYRRHRYHRHHHQQHHSVQQQYCHHEHDFDVSDNDNRSIYQNDQIKQFYNDIHKQNMPNSIQNYQYLMKFSIDNRKWSSDPELQLTSTCQIIDHIHY</sequence>
<proteinExistence type="predicted"/>
<dbReference type="EMBL" id="UZAL01032439">
    <property type="protein sequence ID" value="VDP60927.1"/>
    <property type="molecule type" value="Genomic_DNA"/>
</dbReference>
<organism evidence="1 2">
    <name type="scientific">Schistosoma mattheei</name>
    <dbReference type="NCBI Taxonomy" id="31246"/>
    <lineage>
        <taxon>Eukaryota</taxon>
        <taxon>Metazoa</taxon>
        <taxon>Spiralia</taxon>
        <taxon>Lophotrochozoa</taxon>
        <taxon>Platyhelminthes</taxon>
        <taxon>Trematoda</taxon>
        <taxon>Digenea</taxon>
        <taxon>Strigeidida</taxon>
        <taxon>Schistosomatoidea</taxon>
        <taxon>Schistosomatidae</taxon>
        <taxon>Schistosoma</taxon>
    </lineage>
</organism>
<accession>A0A3P8EA33</accession>
<name>A0A3P8EA33_9TREM</name>
<keyword evidence="2" id="KW-1185">Reference proteome</keyword>
<gene>
    <name evidence="1" type="ORF">SMTD_LOCUS12434</name>
</gene>
<dbReference type="Proteomes" id="UP000269396">
    <property type="component" value="Unassembled WGS sequence"/>
</dbReference>
<protein>
    <submittedName>
        <fullName evidence="1">Uncharacterized protein</fullName>
    </submittedName>
</protein>
<evidence type="ECO:0000313" key="1">
    <source>
        <dbReference type="EMBL" id="VDP60927.1"/>
    </source>
</evidence>
<dbReference type="AlphaFoldDB" id="A0A3P8EA33"/>
<reference evidence="1 2" key="1">
    <citation type="submission" date="2018-11" db="EMBL/GenBank/DDBJ databases">
        <authorList>
            <consortium name="Pathogen Informatics"/>
        </authorList>
    </citation>
    <scope>NUCLEOTIDE SEQUENCE [LARGE SCALE GENOMIC DNA]</scope>
    <source>
        <strain>Denwood</strain>
        <strain evidence="2">Zambia</strain>
    </source>
</reference>
<evidence type="ECO:0000313" key="2">
    <source>
        <dbReference type="Proteomes" id="UP000269396"/>
    </source>
</evidence>